<dbReference type="InterPro" id="IPR036922">
    <property type="entry name" value="Rieske_2Fe-2S_sf"/>
</dbReference>
<evidence type="ECO:0000256" key="1">
    <source>
        <dbReference type="ARBA" id="ARBA00022714"/>
    </source>
</evidence>
<reference evidence="7 8" key="1">
    <citation type="submission" date="2016-07" db="EMBL/GenBank/DDBJ databases">
        <title>Pervasive Adenine N6-methylation of Active Genes in Fungi.</title>
        <authorList>
            <consortium name="DOE Joint Genome Institute"/>
            <person name="Mondo S.J."/>
            <person name="Dannebaum R.O."/>
            <person name="Kuo R.C."/>
            <person name="Labutti K."/>
            <person name="Haridas S."/>
            <person name="Kuo A."/>
            <person name="Salamov A."/>
            <person name="Ahrendt S.R."/>
            <person name="Lipzen A."/>
            <person name="Sullivan W."/>
            <person name="Andreopoulos W.B."/>
            <person name="Clum A."/>
            <person name="Lindquist E."/>
            <person name="Daum C."/>
            <person name="Ramamoorthy G.K."/>
            <person name="Gryganskyi A."/>
            <person name="Culley D."/>
            <person name="Magnuson J.K."/>
            <person name="James T.Y."/>
            <person name="O'Malley M.A."/>
            <person name="Stajich J.E."/>
            <person name="Spatafora J.W."/>
            <person name="Visel A."/>
            <person name="Grigoriev I.V."/>
        </authorList>
    </citation>
    <scope>NUCLEOTIDE SEQUENCE [LARGE SCALE GENOMIC DNA]</scope>
    <source>
        <strain evidence="7 8">NRRL 2496</strain>
    </source>
</reference>
<dbReference type="EMBL" id="MCGN01000003">
    <property type="protein sequence ID" value="ORY99065.1"/>
    <property type="molecule type" value="Genomic_DNA"/>
</dbReference>
<sequence length="207" mass="23420">MSKCINRSDGREINIISGEHRDEKTHRLAMFEPTIKYKRVDQVQQVTQSLDNLTVKEEQAKPETVKSAEDTKEDKGTTEEKQDARAATVELEKKEPNEVPEKNKENEEKKEPTIEVDPSDDERILITLGSGKQYTADRYCPHAGADLSYLGEVAEDEYPPEIGPVLLCTLHYWEFGLDKGGRSGGGWASLNACPHQNECKKDDKLDW</sequence>
<dbReference type="Gene3D" id="2.102.10.10">
    <property type="entry name" value="Rieske [2Fe-2S] iron-sulphur domain"/>
    <property type="match status" value="1"/>
</dbReference>
<dbReference type="PROSITE" id="PS51296">
    <property type="entry name" value="RIESKE"/>
    <property type="match status" value="1"/>
</dbReference>
<proteinExistence type="predicted"/>
<evidence type="ECO:0000256" key="2">
    <source>
        <dbReference type="ARBA" id="ARBA00022723"/>
    </source>
</evidence>
<dbReference type="Pfam" id="PF00355">
    <property type="entry name" value="Rieske"/>
    <property type="match status" value="1"/>
</dbReference>
<accession>A0A1X2HIZ1</accession>
<dbReference type="AlphaFoldDB" id="A0A1X2HIZ1"/>
<dbReference type="OrthoDB" id="426882at2759"/>
<keyword evidence="1" id="KW-0001">2Fe-2S</keyword>
<keyword evidence="2" id="KW-0479">Metal-binding</keyword>
<evidence type="ECO:0000256" key="4">
    <source>
        <dbReference type="ARBA" id="ARBA00023014"/>
    </source>
</evidence>
<name>A0A1X2HIZ1_SYNRA</name>
<dbReference type="OMA" id="FEPTIKY"/>
<evidence type="ECO:0000313" key="8">
    <source>
        <dbReference type="Proteomes" id="UP000242180"/>
    </source>
</evidence>
<evidence type="ECO:0000256" key="3">
    <source>
        <dbReference type="ARBA" id="ARBA00023004"/>
    </source>
</evidence>
<keyword evidence="3" id="KW-0408">Iron</keyword>
<feature type="domain" description="Rieske" evidence="6">
    <location>
        <begin position="100"/>
        <end position="207"/>
    </location>
</feature>
<keyword evidence="8" id="KW-1185">Reference proteome</keyword>
<organism evidence="7 8">
    <name type="scientific">Syncephalastrum racemosum</name>
    <name type="common">Filamentous fungus</name>
    <dbReference type="NCBI Taxonomy" id="13706"/>
    <lineage>
        <taxon>Eukaryota</taxon>
        <taxon>Fungi</taxon>
        <taxon>Fungi incertae sedis</taxon>
        <taxon>Mucoromycota</taxon>
        <taxon>Mucoromycotina</taxon>
        <taxon>Mucoromycetes</taxon>
        <taxon>Mucorales</taxon>
        <taxon>Syncephalastraceae</taxon>
        <taxon>Syncephalastrum</taxon>
    </lineage>
</organism>
<dbReference type="GO" id="GO:0051537">
    <property type="term" value="F:2 iron, 2 sulfur cluster binding"/>
    <property type="evidence" value="ECO:0007669"/>
    <property type="project" value="UniProtKB-KW"/>
</dbReference>
<feature type="region of interest" description="Disordered" evidence="5">
    <location>
        <begin position="186"/>
        <end position="207"/>
    </location>
</feature>
<feature type="compositionally biased region" description="Basic and acidic residues" evidence="5">
    <location>
        <begin position="197"/>
        <end position="207"/>
    </location>
</feature>
<keyword evidence="4" id="KW-0411">Iron-sulfur</keyword>
<gene>
    <name evidence="7" type="ORF">BCR43DRAFT_217063</name>
</gene>
<comment type="caution">
    <text evidence="7">The sequence shown here is derived from an EMBL/GenBank/DDBJ whole genome shotgun (WGS) entry which is preliminary data.</text>
</comment>
<dbReference type="GO" id="GO:0046872">
    <property type="term" value="F:metal ion binding"/>
    <property type="evidence" value="ECO:0007669"/>
    <property type="project" value="UniProtKB-KW"/>
</dbReference>
<feature type="region of interest" description="Disordered" evidence="5">
    <location>
        <begin position="50"/>
        <end position="116"/>
    </location>
</feature>
<evidence type="ECO:0000256" key="5">
    <source>
        <dbReference type="SAM" id="MobiDB-lite"/>
    </source>
</evidence>
<feature type="compositionally biased region" description="Basic and acidic residues" evidence="5">
    <location>
        <begin position="54"/>
        <end position="113"/>
    </location>
</feature>
<protein>
    <recommendedName>
        <fullName evidence="6">Rieske domain-containing protein</fullName>
    </recommendedName>
</protein>
<dbReference type="InterPro" id="IPR017941">
    <property type="entry name" value="Rieske_2Fe-2S"/>
</dbReference>
<evidence type="ECO:0000259" key="6">
    <source>
        <dbReference type="PROSITE" id="PS51296"/>
    </source>
</evidence>
<dbReference type="Proteomes" id="UP000242180">
    <property type="component" value="Unassembled WGS sequence"/>
</dbReference>
<evidence type="ECO:0000313" key="7">
    <source>
        <dbReference type="EMBL" id="ORY99065.1"/>
    </source>
</evidence>
<dbReference type="SUPFAM" id="SSF50022">
    <property type="entry name" value="ISP domain"/>
    <property type="match status" value="1"/>
</dbReference>
<dbReference type="InParanoid" id="A0A1X2HIZ1"/>